<evidence type="ECO:0000256" key="2">
    <source>
        <dbReference type="ARBA" id="ARBA00023276"/>
    </source>
</evidence>
<dbReference type="InterPro" id="IPR015943">
    <property type="entry name" value="WD40/YVTN_repeat-like_dom_sf"/>
</dbReference>
<dbReference type="RefSeq" id="WP_012110043.1">
    <property type="nucleotide sequence ID" value="NC_009719.1"/>
</dbReference>
<dbReference type="PANTHER" id="PTHR47199">
    <property type="entry name" value="PHOTOSYSTEM II STABILITY/ASSEMBLY FACTOR HCF136, CHLOROPLASTIC"/>
    <property type="match status" value="1"/>
</dbReference>
<keyword evidence="6" id="KW-1185">Reference proteome</keyword>
<dbReference type="AlphaFoldDB" id="A7HS95"/>
<dbReference type="EMBL" id="CP000774">
    <property type="protein sequence ID" value="ABS62778.1"/>
    <property type="molecule type" value="Genomic_DNA"/>
</dbReference>
<name>A7HS95_PARL1</name>
<dbReference type="HOGENOM" id="CLU_063224_0_0_5"/>
<dbReference type="CDD" id="cd15482">
    <property type="entry name" value="Sialidase_non-viral"/>
    <property type="match status" value="1"/>
</dbReference>
<dbReference type="Pfam" id="PF14870">
    <property type="entry name" value="PSII_BNR"/>
    <property type="match status" value="1"/>
</dbReference>
<evidence type="ECO:0000259" key="4">
    <source>
        <dbReference type="Pfam" id="PF14870"/>
    </source>
</evidence>
<reference evidence="5 6" key="1">
    <citation type="journal article" date="2011" name="Stand. Genomic Sci.">
        <title>Complete genome sequence of Parvibaculum lavamentivorans type strain (DS-1(T)).</title>
        <authorList>
            <person name="Schleheck D."/>
            <person name="Weiss M."/>
            <person name="Pitluck S."/>
            <person name="Bruce D."/>
            <person name="Land M.L."/>
            <person name="Han S."/>
            <person name="Saunders E."/>
            <person name="Tapia R."/>
            <person name="Detter C."/>
            <person name="Brettin T."/>
            <person name="Han J."/>
            <person name="Woyke T."/>
            <person name="Goodwin L."/>
            <person name="Pennacchio L."/>
            <person name="Nolan M."/>
            <person name="Cook A.M."/>
            <person name="Kjelleberg S."/>
            <person name="Thomas T."/>
        </authorList>
    </citation>
    <scope>NUCLEOTIDE SEQUENCE [LARGE SCALE GENOMIC DNA]</scope>
    <source>
        <strain evidence="6">DS-1 / DSM 13023 / NCIMB 13966</strain>
    </source>
</reference>
<feature type="chain" id="PRO_5002708175" description="Photosynthesis system II assembly factor Ycf48/Hcf136-like domain-containing protein" evidence="3">
    <location>
        <begin position="23"/>
        <end position="314"/>
    </location>
</feature>
<organism evidence="5 6">
    <name type="scientific">Parvibaculum lavamentivorans (strain DS-1 / DSM 13023 / NCIMB 13966)</name>
    <dbReference type="NCBI Taxonomy" id="402881"/>
    <lineage>
        <taxon>Bacteria</taxon>
        <taxon>Pseudomonadati</taxon>
        <taxon>Pseudomonadota</taxon>
        <taxon>Alphaproteobacteria</taxon>
        <taxon>Hyphomicrobiales</taxon>
        <taxon>Parvibaculaceae</taxon>
        <taxon>Parvibaculum</taxon>
    </lineage>
</organism>
<dbReference type="Proteomes" id="UP000006377">
    <property type="component" value="Chromosome"/>
</dbReference>
<gene>
    <name evidence="5" type="ordered locus">Plav_1157</name>
</gene>
<protein>
    <recommendedName>
        <fullName evidence="4">Photosynthesis system II assembly factor Ycf48/Hcf136-like domain-containing protein</fullName>
    </recommendedName>
</protein>
<keyword evidence="2" id="KW-0604">Photosystem II</keyword>
<dbReference type="GO" id="GO:0015979">
    <property type="term" value="P:photosynthesis"/>
    <property type="evidence" value="ECO:0007669"/>
    <property type="project" value="UniProtKB-KW"/>
</dbReference>
<dbReference type="OrthoDB" id="9764804at2"/>
<feature type="domain" description="Photosynthesis system II assembly factor Ycf48/Hcf136-like" evidence="4">
    <location>
        <begin position="105"/>
        <end position="197"/>
    </location>
</feature>
<evidence type="ECO:0000256" key="1">
    <source>
        <dbReference type="ARBA" id="ARBA00022531"/>
    </source>
</evidence>
<evidence type="ECO:0000256" key="3">
    <source>
        <dbReference type="SAM" id="SignalP"/>
    </source>
</evidence>
<dbReference type="SUPFAM" id="SSF110296">
    <property type="entry name" value="Oligoxyloglucan reducing end-specific cellobiohydrolase"/>
    <property type="match status" value="1"/>
</dbReference>
<evidence type="ECO:0000313" key="6">
    <source>
        <dbReference type="Proteomes" id="UP000006377"/>
    </source>
</evidence>
<evidence type="ECO:0000313" key="5">
    <source>
        <dbReference type="EMBL" id="ABS62778.1"/>
    </source>
</evidence>
<sequence>MLKRFVVVVAALLFLPVLVADAATGDLSLRYRGTAHDALFDISFDNSFGIAVGGGGTVLASEDGGLSWAHYVRPDTSLALLGVIAEGGKRFAVGQSGQIFRLDGDSWSPLESGTDARLFSIALGHNGLVVVVGGFGTILVSHDNGATWSAATIDWMPILNDYVEPHLYAVQIQNGVITVAGEFGLILRSLDDGASWTVAHRGEASIFDFSIDQKGLGLAVGQEGLVLATADGGASWRESGRLSGTPLLGVWQSGARAFAVGIRGGYASNDGGRNWKSVTRSDIETGWYQAVASSASRDKPVLVGHRGRILEVDE</sequence>
<dbReference type="STRING" id="402881.Plav_1157"/>
<dbReference type="GO" id="GO:0009523">
    <property type="term" value="C:photosystem II"/>
    <property type="evidence" value="ECO:0007669"/>
    <property type="project" value="UniProtKB-KW"/>
</dbReference>
<dbReference type="eggNOG" id="COG4447">
    <property type="taxonomic scope" value="Bacteria"/>
</dbReference>
<feature type="signal peptide" evidence="3">
    <location>
        <begin position="1"/>
        <end position="22"/>
    </location>
</feature>
<dbReference type="KEGG" id="pla:Plav_1157"/>
<proteinExistence type="predicted"/>
<dbReference type="Gene3D" id="2.130.10.10">
    <property type="entry name" value="YVTN repeat-like/Quinoprotein amine dehydrogenase"/>
    <property type="match status" value="1"/>
</dbReference>
<dbReference type="PANTHER" id="PTHR47199:SF2">
    <property type="entry name" value="PHOTOSYSTEM II STABILITY_ASSEMBLY FACTOR HCF136, CHLOROPLASTIC"/>
    <property type="match status" value="1"/>
</dbReference>
<keyword evidence="3" id="KW-0732">Signal</keyword>
<keyword evidence="1" id="KW-0602">Photosynthesis</keyword>
<accession>A7HS95</accession>
<dbReference type="InterPro" id="IPR028203">
    <property type="entry name" value="PSII_CF48-like_dom"/>
</dbReference>